<dbReference type="EMBL" id="JADIKM010000002">
    <property type="protein sequence ID" value="MFK2903865.1"/>
    <property type="molecule type" value="Genomic_DNA"/>
</dbReference>
<keyword evidence="1" id="KW-0812">Transmembrane</keyword>
<organism evidence="2 3">
    <name type="scientific">Dyella ginsengisoli</name>
    <dbReference type="NCBI Taxonomy" id="363848"/>
    <lineage>
        <taxon>Bacteria</taxon>
        <taxon>Pseudomonadati</taxon>
        <taxon>Pseudomonadota</taxon>
        <taxon>Gammaproteobacteria</taxon>
        <taxon>Lysobacterales</taxon>
        <taxon>Rhodanobacteraceae</taxon>
        <taxon>Dyella</taxon>
    </lineage>
</organism>
<dbReference type="RefSeq" id="WP_404631797.1">
    <property type="nucleotide sequence ID" value="NZ_JADIKM010000002.1"/>
</dbReference>
<evidence type="ECO:0000256" key="1">
    <source>
        <dbReference type="SAM" id="Phobius"/>
    </source>
</evidence>
<sequence>MNARSWIRPLSVVAIVTALLLCIPLVAMHFTREVNWSAGDFAVAALLLLSAGMAIAVGVRRTKSPRGRSLVVAAVLLLLLLVWAHLAVGLFS</sequence>
<reference evidence="2 3" key="1">
    <citation type="submission" date="2020-10" db="EMBL/GenBank/DDBJ databases">
        <title>Phylogeny of dyella-like bacteria.</title>
        <authorList>
            <person name="Fu J."/>
        </authorList>
    </citation>
    <scope>NUCLEOTIDE SEQUENCE [LARGE SCALE GENOMIC DNA]</scope>
    <source>
        <strain evidence="2 3">Gsoil3046</strain>
    </source>
</reference>
<evidence type="ECO:0000313" key="2">
    <source>
        <dbReference type="EMBL" id="MFK2903865.1"/>
    </source>
</evidence>
<proteinExistence type="predicted"/>
<comment type="caution">
    <text evidence="2">The sequence shown here is derived from an EMBL/GenBank/DDBJ whole genome shotgun (WGS) entry which is preliminary data.</text>
</comment>
<dbReference type="Proteomes" id="UP001620460">
    <property type="component" value="Unassembled WGS sequence"/>
</dbReference>
<evidence type="ECO:0000313" key="3">
    <source>
        <dbReference type="Proteomes" id="UP001620460"/>
    </source>
</evidence>
<accession>A0ABW8JUE1</accession>
<keyword evidence="1" id="KW-0472">Membrane</keyword>
<name>A0ABW8JUE1_9GAMM</name>
<feature type="transmembrane region" description="Helical" evidence="1">
    <location>
        <begin position="36"/>
        <end position="58"/>
    </location>
</feature>
<feature type="transmembrane region" description="Helical" evidence="1">
    <location>
        <begin position="12"/>
        <end position="30"/>
    </location>
</feature>
<protein>
    <submittedName>
        <fullName evidence="2">Uncharacterized protein</fullName>
    </submittedName>
</protein>
<keyword evidence="3" id="KW-1185">Reference proteome</keyword>
<feature type="transmembrane region" description="Helical" evidence="1">
    <location>
        <begin position="70"/>
        <end position="91"/>
    </location>
</feature>
<gene>
    <name evidence="2" type="ORF">ISP17_07810</name>
</gene>
<keyword evidence="1" id="KW-1133">Transmembrane helix</keyword>